<accession>A0A382TWH1</accession>
<name>A0A382TWH1_9ZZZZ</name>
<reference evidence="4" key="1">
    <citation type="submission" date="2018-05" db="EMBL/GenBank/DDBJ databases">
        <authorList>
            <person name="Lanie J.A."/>
            <person name="Ng W.-L."/>
            <person name="Kazmierczak K.M."/>
            <person name="Andrzejewski T.M."/>
            <person name="Davidsen T.M."/>
            <person name="Wayne K.J."/>
            <person name="Tettelin H."/>
            <person name="Glass J.I."/>
            <person name="Rusch D."/>
            <person name="Podicherti R."/>
            <person name="Tsui H.-C.T."/>
            <person name="Winkler M.E."/>
        </authorList>
    </citation>
    <scope>NUCLEOTIDE SEQUENCE</scope>
</reference>
<dbReference type="Gene3D" id="3.40.50.300">
    <property type="entry name" value="P-loop containing nucleotide triphosphate hydrolases"/>
    <property type="match status" value="1"/>
</dbReference>
<sequence>MIIWIASYPKSGNTWIRSLISSYYYSEDGSFDFKLLENISQYPGPKFIKEKITKPGEVSLYWKSSQDEIIKNNKNIFLKTHNAMISLNRNFFTSEISSLGAIYIVRDPRNIITSLKNHYNFGDYKSSLEFMKSEKKYIWDERFKNDYTGFQFLGSWSKHYKSWLDNKNFKIFFLKYEELEKNTQSIFYEMIKFINFLKKDKTKISKKKIVNCIESTKFNLLKKKENEYG</sequence>
<organism evidence="4">
    <name type="scientific">marine metagenome</name>
    <dbReference type="NCBI Taxonomy" id="408172"/>
    <lineage>
        <taxon>unclassified sequences</taxon>
        <taxon>metagenomes</taxon>
        <taxon>ecological metagenomes</taxon>
    </lineage>
</organism>
<dbReference type="InterPro" id="IPR000863">
    <property type="entry name" value="Sulfotransferase_dom"/>
</dbReference>
<gene>
    <name evidence="4" type="ORF">METZ01_LOCUS379264</name>
</gene>
<keyword evidence="2" id="KW-0808">Transferase</keyword>
<evidence type="ECO:0000256" key="1">
    <source>
        <dbReference type="ARBA" id="ARBA00005771"/>
    </source>
</evidence>
<dbReference type="SUPFAM" id="SSF52540">
    <property type="entry name" value="P-loop containing nucleoside triphosphate hydrolases"/>
    <property type="match status" value="1"/>
</dbReference>
<evidence type="ECO:0000313" key="4">
    <source>
        <dbReference type="EMBL" id="SVD26410.1"/>
    </source>
</evidence>
<protein>
    <recommendedName>
        <fullName evidence="3">Sulfotransferase domain-containing protein</fullName>
    </recommendedName>
</protein>
<feature type="domain" description="Sulfotransferase" evidence="3">
    <location>
        <begin position="3"/>
        <end position="224"/>
    </location>
</feature>
<dbReference type="InterPro" id="IPR027417">
    <property type="entry name" value="P-loop_NTPase"/>
</dbReference>
<proteinExistence type="inferred from homology"/>
<feature type="non-terminal residue" evidence="4">
    <location>
        <position position="229"/>
    </location>
</feature>
<dbReference type="PANTHER" id="PTHR11783">
    <property type="entry name" value="SULFOTRANSFERASE SULT"/>
    <property type="match status" value="1"/>
</dbReference>
<comment type="similarity">
    <text evidence="1">Belongs to the sulfotransferase 1 family.</text>
</comment>
<evidence type="ECO:0000259" key="3">
    <source>
        <dbReference type="Pfam" id="PF00685"/>
    </source>
</evidence>
<dbReference type="AlphaFoldDB" id="A0A382TWH1"/>
<dbReference type="Pfam" id="PF00685">
    <property type="entry name" value="Sulfotransfer_1"/>
    <property type="match status" value="1"/>
</dbReference>
<dbReference type="EMBL" id="UINC01139697">
    <property type="protein sequence ID" value="SVD26410.1"/>
    <property type="molecule type" value="Genomic_DNA"/>
</dbReference>
<evidence type="ECO:0000256" key="2">
    <source>
        <dbReference type="ARBA" id="ARBA00022679"/>
    </source>
</evidence>
<dbReference type="GO" id="GO:0008146">
    <property type="term" value="F:sulfotransferase activity"/>
    <property type="evidence" value="ECO:0007669"/>
    <property type="project" value="InterPro"/>
</dbReference>